<dbReference type="Pfam" id="PF00209">
    <property type="entry name" value="SNF"/>
    <property type="match status" value="2"/>
</dbReference>
<feature type="transmembrane region" description="Helical" evidence="6">
    <location>
        <begin position="43"/>
        <end position="67"/>
    </location>
</feature>
<dbReference type="InterPro" id="IPR000175">
    <property type="entry name" value="Na/ntran_symport"/>
</dbReference>
<comment type="subcellular location">
    <subcellularLocation>
        <location evidence="1">Membrane</location>
        <topology evidence="1">Multi-pass membrane protein</topology>
    </subcellularLocation>
</comment>
<feature type="transmembrane region" description="Helical" evidence="6">
    <location>
        <begin position="171"/>
        <end position="190"/>
    </location>
</feature>
<feature type="transmembrane region" description="Helical" evidence="6">
    <location>
        <begin position="307"/>
        <end position="335"/>
    </location>
</feature>
<feature type="transmembrane region" description="Helical" evidence="6">
    <location>
        <begin position="222"/>
        <end position="245"/>
    </location>
</feature>
<dbReference type="STRING" id="1235802.C823_03640"/>
<evidence type="ECO:0000256" key="5">
    <source>
        <dbReference type="ARBA" id="ARBA00023136"/>
    </source>
</evidence>
<evidence type="ECO:0000313" key="7">
    <source>
        <dbReference type="EMBL" id="EMZ23468.1"/>
    </source>
</evidence>
<feature type="transmembrane region" description="Helical" evidence="6">
    <location>
        <begin position="88"/>
        <end position="111"/>
    </location>
</feature>
<dbReference type="InterPro" id="IPR047218">
    <property type="entry name" value="YocR/YhdH-like"/>
</dbReference>
<feature type="transmembrane region" description="Helical" evidence="6">
    <location>
        <begin position="266"/>
        <end position="287"/>
    </location>
</feature>
<dbReference type="AlphaFoldDB" id="N2AAL3"/>
<evidence type="ECO:0000313" key="8">
    <source>
        <dbReference type="Proteomes" id="UP000012589"/>
    </source>
</evidence>
<dbReference type="CDD" id="cd10336">
    <property type="entry name" value="SLC6sbd_Tyt1-Like"/>
    <property type="match status" value="1"/>
</dbReference>
<keyword evidence="2" id="KW-0813">Transport</keyword>
<keyword evidence="3 6" id="KW-0812">Transmembrane</keyword>
<keyword evidence="8" id="KW-1185">Reference proteome</keyword>
<name>N2AAL3_9FIRM</name>
<organism evidence="7 8">
    <name type="scientific">Eubacterium plexicaudatum ASF492</name>
    <dbReference type="NCBI Taxonomy" id="1235802"/>
    <lineage>
        <taxon>Bacteria</taxon>
        <taxon>Bacillati</taxon>
        <taxon>Bacillota</taxon>
        <taxon>Clostridia</taxon>
        <taxon>Eubacteriales</taxon>
        <taxon>Eubacteriaceae</taxon>
        <taxon>Eubacterium</taxon>
    </lineage>
</organism>
<dbReference type="PROSITE" id="PS50267">
    <property type="entry name" value="NA_NEUROTRAN_SYMP_3"/>
    <property type="match status" value="1"/>
</dbReference>
<sequence>MKQEKKRNSFSGSIGFVLAAAGSAVGLGNIWRFPYLAAKDGGGLFLVLYLILALTFGFTLLTTEVAIGRKTKQSPLTAYGKIHAKWKPLGIVACLVPVIIMPYYCVIGGWVVKYLIAFLTGEGKQAAEDGYFTGFITADVEPLVLLCVFLFAVAFIVFRGVNKGIEASSKVIMPLLLLLVVGISLFSLTIRHTDDSGVVRTGMEGFRIYVIPNFEGLTVQRFFTVLLDAMSQLFFSLSVAMGIMISYGSYVQDEANLGKSINQIEFFDTLVAFLAGVMIIPAVFTFMGREGMEASGPSLMFVSLPKVFAAMGGVGSVIGAMFFAMVLFAALTSAVSVMEAVVSSFMDEFHVSRVKAAVIETIIALAGGILVCLGYNKLYFELELPNGAVGQILDIMDYISNNALMPIVAIGTCILIGWIVKPHLIIQEVEKSGCKFGRKRLYVVMIRFIAPILLVILLLKSVGILTII</sequence>
<reference evidence="7 8" key="1">
    <citation type="journal article" date="2014" name="Genome Announc.">
        <title>Draft genome sequences of the altered schaedler flora, a defined bacterial community from gnotobiotic mice.</title>
        <authorList>
            <person name="Wannemuehler M.J."/>
            <person name="Overstreet A.M."/>
            <person name="Ward D.V."/>
            <person name="Phillips G.J."/>
        </authorList>
    </citation>
    <scope>NUCLEOTIDE SEQUENCE [LARGE SCALE GENOMIC DNA]</scope>
    <source>
        <strain evidence="7 8">ASF492</strain>
    </source>
</reference>
<dbReference type="EMBL" id="AQFT01000107">
    <property type="protein sequence ID" value="EMZ23468.1"/>
    <property type="molecule type" value="Genomic_DNA"/>
</dbReference>
<dbReference type="PANTHER" id="PTHR42948">
    <property type="entry name" value="TRANSPORTER"/>
    <property type="match status" value="1"/>
</dbReference>
<gene>
    <name evidence="7" type="ORF">C823_03640</name>
</gene>
<protein>
    <submittedName>
        <fullName evidence="7">NSS family neurotransmitter:Na+ symporter</fullName>
    </submittedName>
</protein>
<feature type="transmembrane region" description="Helical" evidence="6">
    <location>
        <begin position="356"/>
        <end position="376"/>
    </location>
</feature>
<dbReference type="SUPFAM" id="SSF161070">
    <property type="entry name" value="SNF-like"/>
    <property type="match status" value="1"/>
</dbReference>
<dbReference type="GO" id="GO:0016020">
    <property type="term" value="C:membrane"/>
    <property type="evidence" value="ECO:0007669"/>
    <property type="project" value="UniProtKB-SubCell"/>
</dbReference>
<feature type="transmembrane region" description="Helical" evidence="6">
    <location>
        <begin position="403"/>
        <end position="420"/>
    </location>
</feature>
<dbReference type="NCBIfam" id="NF037979">
    <property type="entry name" value="Na_transp"/>
    <property type="match status" value="1"/>
</dbReference>
<feature type="transmembrane region" description="Helical" evidence="6">
    <location>
        <begin position="131"/>
        <end position="159"/>
    </location>
</feature>
<dbReference type="PATRIC" id="fig|1235802.3.peg.3845"/>
<evidence type="ECO:0000256" key="1">
    <source>
        <dbReference type="ARBA" id="ARBA00004141"/>
    </source>
</evidence>
<comment type="caution">
    <text evidence="7">The sequence shown here is derived from an EMBL/GenBank/DDBJ whole genome shotgun (WGS) entry which is preliminary data.</text>
</comment>
<dbReference type="eggNOG" id="COG0733">
    <property type="taxonomic scope" value="Bacteria"/>
</dbReference>
<dbReference type="Proteomes" id="UP000012589">
    <property type="component" value="Unassembled WGS sequence"/>
</dbReference>
<accession>N2AAL3</accession>
<dbReference type="InterPro" id="IPR037272">
    <property type="entry name" value="SNS_sf"/>
</dbReference>
<keyword evidence="4 6" id="KW-1133">Transmembrane helix</keyword>
<evidence type="ECO:0000256" key="6">
    <source>
        <dbReference type="SAM" id="Phobius"/>
    </source>
</evidence>
<keyword evidence="5 6" id="KW-0472">Membrane</keyword>
<evidence type="ECO:0000256" key="3">
    <source>
        <dbReference type="ARBA" id="ARBA00022692"/>
    </source>
</evidence>
<dbReference type="HOGENOM" id="CLU_006855_3_4_9"/>
<dbReference type="PRINTS" id="PR00176">
    <property type="entry name" value="NANEUSMPORT"/>
</dbReference>
<feature type="transmembrane region" description="Helical" evidence="6">
    <location>
        <begin position="441"/>
        <end position="467"/>
    </location>
</feature>
<dbReference type="PANTHER" id="PTHR42948:SF1">
    <property type="entry name" value="TRANSPORTER"/>
    <property type="match status" value="1"/>
</dbReference>
<evidence type="ECO:0000256" key="2">
    <source>
        <dbReference type="ARBA" id="ARBA00022448"/>
    </source>
</evidence>
<proteinExistence type="predicted"/>
<evidence type="ECO:0000256" key="4">
    <source>
        <dbReference type="ARBA" id="ARBA00022989"/>
    </source>
</evidence>
<dbReference type="OrthoDB" id="9762833at2"/>
<feature type="transmembrane region" description="Helical" evidence="6">
    <location>
        <begin position="12"/>
        <end position="31"/>
    </location>
</feature>